<feature type="domain" description="FAD-binding" evidence="5">
    <location>
        <begin position="318"/>
        <end position="392"/>
    </location>
</feature>
<evidence type="ECO:0000256" key="3">
    <source>
        <dbReference type="ARBA" id="ARBA00022827"/>
    </source>
</evidence>
<evidence type="ECO:0000256" key="4">
    <source>
        <dbReference type="ARBA" id="ARBA00023002"/>
    </source>
</evidence>
<dbReference type="GO" id="GO:0071949">
    <property type="term" value="F:FAD binding"/>
    <property type="evidence" value="ECO:0007669"/>
    <property type="project" value="InterPro"/>
</dbReference>
<keyword evidence="2" id="KW-0285">Flavoprotein</keyword>
<dbReference type="GO" id="GO:0004497">
    <property type="term" value="F:monooxygenase activity"/>
    <property type="evidence" value="ECO:0007669"/>
    <property type="project" value="InterPro"/>
</dbReference>
<dbReference type="AlphaFoldDB" id="A0A1Y2GYC9"/>
<evidence type="ECO:0000256" key="2">
    <source>
        <dbReference type="ARBA" id="ARBA00022630"/>
    </source>
</evidence>
<reference evidence="6 7" key="1">
    <citation type="submission" date="2016-07" db="EMBL/GenBank/DDBJ databases">
        <title>Pervasive Adenine N6-methylation of Active Genes in Fungi.</title>
        <authorList>
            <consortium name="DOE Joint Genome Institute"/>
            <person name="Mondo S.J."/>
            <person name="Dannebaum R.O."/>
            <person name="Kuo R.C."/>
            <person name="Labutti K."/>
            <person name="Haridas S."/>
            <person name="Kuo A."/>
            <person name="Salamov A."/>
            <person name="Ahrendt S.R."/>
            <person name="Lipzen A."/>
            <person name="Sullivan W."/>
            <person name="Andreopoulos W.B."/>
            <person name="Clum A."/>
            <person name="Lindquist E."/>
            <person name="Daum C."/>
            <person name="Ramamoorthy G.K."/>
            <person name="Gryganskyi A."/>
            <person name="Culley D."/>
            <person name="Magnuson J.K."/>
            <person name="James T.Y."/>
            <person name="O'Malley M.A."/>
            <person name="Stajich J.E."/>
            <person name="Spatafora J.W."/>
            <person name="Visel A."/>
            <person name="Grigoriev I.V."/>
        </authorList>
    </citation>
    <scope>NUCLEOTIDE SEQUENCE [LARGE SCALE GENOMIC DNA]</scope>
    <source>
        <strain evidence="6 7">NRRL 3116</strain>
    </source>
</reference>
<dbReference type="SUPFAM" id="SSF51905">
    <property type="entry name" value="FAD/NAD(P)-binding domain"/>
    <property type="match status" value="1"/>
</dbReference>
<sequence>MTDQATTSPTTAPPAALGQTKPTVLIVGAGLAGLLLGLLLEKIKVPYHIYERAVEVRPLGSVMTLGANILPVFEQLGLLEELYKISLPLYSAYIYSTDMKQVGFLDGKGQKELTGYDMLAFSRPKLYDLMRKQVPVEKISMNKKVIRIEEVPSEDKIRIYCVDNSHYEGHILVGADGAYSGVRKSLYKQLDEKGVLPKEDLDNFKMAYVNLVGVADFKDRGNDQTNEKYPQLKDNFGTFAQILGHDNRSWGVRNVADKQICWSLSAQVAEPESQGLNINNAEWGPEANEAMIKQFENEPCPWGGKMGDLIEATPKNLISKVVLEDKLFKTWYHGRTVLIGDAAHKMLPGGAQGAINAMQDAVVLANSIFALTDLSFKNITAAFETYYHQRYSRAGGHVKRSSVMSQLMAGQTWTDRTIRHVMFNYIPEWIHQWSLSKTAEYRPQLAWLPLAPNRGKGNVSPQECVRKELEETAQAI</sequence>
<proteinExistence type="inferred from homology"/>
<evidence type="ECO:0000259" key="5">
    <source>
        <dbReference type="Pfam" id="PF01494"/>
    </source>
</evidence>
<keyword evidence="3" id="KW-0274">FAD</keyword>
<gene>
    <name evidence="6" type="ORF">BCR41DRAFT_347961</name>
</gene>
<comment type="similarity">
    <text evidence="1">Belongs to the paxM FAD-dependent monooxygenase family.</text>
</comment>
<dbReference type="GeneID" id="33565039"/>
<keyword evidence="4" id="KW-0560">Oxidoreductase</keyword>
<evidence type="ECO:0000313" key="6">
    <source>
        <dbReference type="EMBL" id="ORZ26814.1"/>
    </source>
</evidence>
<dbReference type="Gene3D" id="3.50.50.60">
    <property type="entry name" value="FAD/NAD(P)-binding domain"/>
    <property type="match status" value="1"/>
</dbReference>
<keyword evidence="7" id="KW-1185">Reference proteome</keyword>
<dbReference type="PANTHER" id="PTHR47356:SF2">
    <property type="entry name" value="FAD-BINDING DOMAIN-CONTAINING PROTEIN-RELATED"/>
    <property type="match status" value="1"/>
</dbReference>
<accession>A0A1Y2GYC9</accession>
<comment type="caution">
    <text evidence="6">The sequence shown here is derived from an EMBL/GenBank/DDBJ whole genome shotgun (WGS) entry which is preliminary data.</text>
</comment>
<evidence type="ECO:0000256" key="1">
    <source>
        <dbReference type="ARBA" id="ARBA00007992"/>
    </source>
</evidence>
<dbReference type="Proteomes" id="UP000193648">
    <property type="component" value="Unassembled WGS sequence"/>
</dbReference>
<dbReference type="PRINTS" id="PR00420">
    <property type="entry name" value="RNGMNOXGNASE"/>
</dbReference>
<dbReference type="InterPro" id="IPR002938">
    <property type="entry name" value="FAD-bd"/>
</dbReference>
<dbReference type="InterPro" id="IPR050562">
    <property type="entry name" value="FAD_mOase_fung"/>
</dbReference>
<feature type="domain" description="FAD-binding" evidence="5">
    <location>
        <begin position="23"/>
        <end position="189"/>
    </location>
</feature>
<dbReference type="OrthoDB" id="2431938at2759"/>
<dbReference type="InParanoid" id="A0A1Y2GYC9"/>
<evidence type="ECO:0000313" key="7">
    <source>
        <dbReference type="Proteomes" id="UP000193648"/>
    </source>
</evidence>
<protein>
    <recommendedName>
        <fullName evidence="5">FAD-binding domain-containing protein</fullName>
    </recommendedName>
</protein>
<dbReference type="RefSeq" id="XP_021884577.1">
    <property type="nucleotide sequence ID" value="XM_022023195.1"/>
</dbReference>
<organism evidence="6 7">
    <name type="scientific">Lobosporangium transversale</name>
    <dbReference type="NCBI Taxonomy" id="64571"/>
    <lineage>
        <taxon>Eukaryota</taxon>
        <taxon>Fungi</taxon>
        <taxon>Fungi incertae sedis</taxon>
        <taxon>Mucoromycota</taxon>
        <taxon>Mortierellomycotina</taxon>
        <taxon>Mortierellomycetes</taxon>
        <taxon>Mortierellales</taxon>
        <taxon>Mortierellaceae</taxon>
        <taxon>Lobosporangium</taxon>
    </lineage>
</organism>
<dbReference type="EMBL" id="MCFF01000006">
    <property type="protein sequence ID" value="ORZ26814.1"/>
    <property type="molecule type" value="Genomic_DNA"/>
</dbReference>
<dbReference type="PANTHER" id="PTHR47356">
    <property type="entry name" value="FAD-DEPENDENT MONOOXYGENASE ASQG-RELATED"/>
    <property type="match status" value="1"/>
</dbReference>
<dbReference type="Pfam" id="PF01494">
    <property type="entry name" value="FAD_binding_3"/>
    <property type="match status" value="2"/>
</dbReference>
<name>A0A1Y2GYC9_9FUNG</name>
<dbReference type="InterPro" id="IPR036188">
    <property type="entry name" value="FAD/NAD-bd_sf"/>
</dbReference>